<sequence>MRRVFVIFLIFLFPLNVLALSMSISSMQPAVPMPAGFASALAGANPDASAEAHRHADFHPNSHPDSSSNSHAGSDIATEAGSAASLHGPALCDIDPDEPPAGTDFHDCVSREARPQLVLPPQVAVSSPVPSRRGLSPFPPIKPPPRA</sequence>
<feature type="compositionally biased region" description="Low complexity" evidence="1">
    <location>
        <begin position="119"/>
        <end position="131"/>
    </location>
</feature>
<evidence type="ECO:0000256" key="1">
    <source>
        <dbReference type="SAM" id="MobiDB-lite"/>
    </source>
</evidence>
<feature type="region of interest" description="Disordered" evidence="1">
    <location>
        <begin position="44"/>
        <end position="147"/>
    </location>
</feature>
<dbReference type="OrthoDB" id="8759834at2"/>
<dbReference type="RefSeq" id="WP_155707470.1">
    <property type="nucleotide sequence ID" value="NZ_BMWU01000016.1"/>
</dbReference>
<protein>
    <submittedName>
        <fullName evidence="2">Uncharacterized protein</fullName>
    </submittedName>
</protein>
<evidence type="ECO:0000313" key="2">
    <source>
        <dbReference type="EMBL" id="MUI11428.1"/>
    </source>
</evidence>
<evidence type="ECO:0000313" key="3">
    <source>
        <dbReference type="Proteomes" id="UP000431684"/>
    </source>
</evidence>
<dbReference type="EMBL" id="WNWM01000002">
    <property type="protein sequence ID" value="MUI11428.1"/>
    <property type="molecule type" value="Genomic_DNA"/>
</dbReference>
<feature type="compositionally biased region" description="Low complexity" evidence="1">
    <location>
        <begin position="63"/>
        <end position="77"/>
    </location>
</feature>
<dbReference type="Proteomes" id="UP000431684">
    <property type="component" value="Unassembled WGS sequence"/>
</dbReference>
<proteinExistence type="predicted"/>
<keyword evidence="3" id="KW-1185">Reference proteome</keyword>
<feature type="compositionally biased region" description="Basic and acidic residues" evidence="1">
    <location>
        <begin position="104"/>
        <end position="114"/>
    </location>
</feature>
<reference evidence="2 3" key="1">
    <citation type="submission" date="2019-11" db="EMBL/GenBank/DDBJ databases">
        <title>Draft Genome Sequences of Six Type Strains of the Genus Massilia.</title>
        <authorList>
            <person name="Miess H."/>
            <person name="Frediansyah A."/>
            <person name="Goeker M."/>
            <person name="Gross H."/>
        </authorList>
    </citation>
    <scope>NUCLEOTIDE SEQUENCE [LARGE SCALE GENOMIC DNA]</scope>
    <source>
        <strain evidence="2 3">DSM 17513</strain>
    </source>
</reference>
<name>A0A6I3XFD7_9BURK</name>
<feature type="compositionally biased region" description="Pro residues" evidence="1">
    <location>
        <begin position="137"/>
        <end position="147"/>
    </location>
</feature>
<accession>A0A6I3XFD7</accession>
<comment type="caution">
    <text evidence="2">The sequence shown here is derived from an EMBL/GenBank/DDBJ whole genome shotgun (WGS) entry which is preliminary data.</text>
</comment>
<gene>
    <name evidence="2" type="ORF">GJV26_02835</name>
</gene>
<organism evidence="2 3">
    <name type="scientific">Pseudoduganella dura</name>
    <dbReference type="NCBI Taxonomy" id="321982"/>
    <lineage>
        <taxon>Bacteria</taxon>
        <taxon>Pseudomonadati</taxon>
        <taxon>Pseudomonadota</taxon>
        <taxon>Betaproteobacteria</taxon>
        <taxon>Burkholderiales</taxon>
        <taxon>Oxalobacteraceae</taxon>
        <taxon>Telluria group</taxon>
        <taxon>Pseudoduganella</taxon>
    </lineage>
</organism>
<feature type="compositionally biased region" description="Basic and acidic residues" evidence="1">
    <location>
        <begin position="50"/>
        <end position="62"/>
    </location>
</feature>
<dbReference type="AlphaFoldDB" id="A0A6I3XFD7"/>